<dbReference type="Gene3D" id="3.40.50.1820">
    <property type="entry name" value="alpha/beta hydrolase"/>
    <property type="match status" value="1"/>
</dbReference>
<protein>
    <recommendedName>
        <fullName evidence="2">Alpha/beta hydrolase fold-3 domain-containing protein</fullName>
    </recommendedName>
</protein>
<keyword evidence="4" id="KW-1185">Reference proteome</keyword>
<dbReference type="Proteomes" id="UP000323000">
    <property type="component" value="Chromosome 7"/>
</dbReference>
<feature type="domain" description="Alpha/beta hydrolase fold-3" evidence="2">
    <location>
        <begin position="94"/>
        <end position="165"/>
    </location>
</feature>
<dbReference type="PANTHER" id="PTHR23024:SF406">
    <property type="entry name" value="CARBOXYLESTERASE 15-RELATED"/>
    <property type="match status" value="1"/>
</dbReference>
<comment type="caution">
    <text evidence="3">The sequence shown here is derived from an EMBL/GenBank/DDBJ whole genome shotgun (WGS) entry which is preliminary data.</text>
</comment>
<dbReference type="AlphaFoldDB" id="A0A5C7HM52"/>
<accession>A0A5C7HM52</accession>
<evidence type="ECO:0000313" key="4">
    <source>
        <dbReference type="Proteomes" id="UP000323000"/>
    </source>
</evidence>
<sequence length="179" mass="20043">MGSLAHMVEDCNGVFQLYNDSVYRSDENIHFPMPLINNGILFKDFLYDKTHHLHLCLYKATVSQTPSPRKLPILTTDWLWNTGYRRPWRMHTVVMKWLQTQALMMSSENGDDACFNNSEIDFDRAFVLGDSSGGNIAHHLAVRIGVGSGGLSPVRVHGYVLFAPVFGGGGEDQVRGNSK</sequence>
<dbReference type="InterPro" id="IPR013094">
    <property type="entry name" value="AB_hydrolase_3"/>
</dbReference>
<dbReference type="InterPro" id="IPR050466">
    <property type="entry name" value="Carboxylest/Gibb_receptor"/>
</dbReference>
<dbReference type="EMBL" id="VAHF01000007">
    <property type="protein sequence ID" value="TXG58073.1"/>
    <property type="molecule type" value="Genomic_DNA"/>
</dbReference>
<comment type="similarity">
    <text evidence="1">Belongs to the 'GDXG' lipolytic enzyme family.</text>
</comment>
<evidence type="ECO:0000313" key="3">
    <source>
        <dbReference type="EMBL" id="TXG58073.1"/>
    </source>
</evidence>
<dbReference type="PANTHER" id="PTHR23024">
    <property type="entry name" value="ARYLACETAMIDE DEACETYLASE"/>
    <property type="match status" value="1"/>
</dbReference>
<proteinExistence type="inferred from homology"/>
<evidence type="ECO:0000259" key="2">
    <source>
        <dbReference type="Pfam" id="PF07859"/>
    </source>
</evidence>
<evidence type="ECO:0000256" key="1">
    <source>
        <dbReference type="ARBA" id="ARBA00010515"/>
    </source>
</evidence>
<dbReference type="Pfam" id="PF07859">
    <property type="entry name" value="Abhydrolase_3"/>
    <property type="match status" value="1"/>
</dbReference>
<dbReference type="SUPFAM" id="SSF53474">
    <property type="entry name" value="alpha/beta-Hydrolases"/>
    <property type="match status" value="1"/>
</dbReference>
<gene>
    <name evidence="3" type="ORF">EZV62_015902</name>
</gene>
<dbReference type="InterPro" id="IPR029058">
    <property type="entry name" value="AB_hydrolase_fold"/>
</dbReference>
<dbReference type="OrthoDB" id="408631at2759"/>
<name>A0A5C7HM52_9ROSI</name>
<dbReference type="GO" id="GO:0016787">
    <property type="term" value="F:hydrolase activity"/>
    <property type="evidence" value="ECO:0007669"/>
    <property type="project" value="InterPro"/>
</dbReference>
<reference evidence="4" key="1">
    <citation type="journal article" date="2019" name="Gigascience">
        <title>De novo genome assembly of the endangered Acer yangbiense, a plant species with extremely small populations endemic to Yunnan Province, China.</title>
        <authorList>
            <person name="Yang J."/>
            <person name="Wariss H.M."/>
            <person name="Tao L."/>
            <person name="Zhang R."/>
            <person name="Yun Q."/>
            <person name="Hollingsworth P."/>
            <person name="Dao Z."/>
            <person name="Luo G."/>
            <person name="Guo H."/>
            <person name="Ma Y."/>
            <person name="Sun W."/>
        </authorList>
    </citation>
    <scope>NUCLEOTIDE SEQUENCE [LARGE SCALE GENOMIC DNA]</scope>
    <source>
        <strain evidence="4">cv. Malutang</strain>
    </source>
</reference>
<organism evidence="3 4">
    <name type="scientific">Acer yangbiense</name>
    <dbReference type="NCBI Taxonomy" id="1000413"/>
    <lineage>
        <taxon>Eukaryota</taxon>
        <taxon>Viridiplantae</taxon>
        <taxon>Streptophyta</taxon>
        <taxon>Embryophyta</taxon>
        <taxon>Tracheophyta</taxon>
        <taxon>Spermatophyta</taxon>
        <taxon>Magnoliopsida</taxon>
        <taxon>eudicotyledons</taxon>
        <taxon>Gunneridae</taxon>
        <taxon>Pentapetalae</taxon>
        <taxon>rosids</taxon>
        <taxon>malvids</taxon>
        <taxon>Sapindales</taxon>
        <taxon>Sapindaceae</taxon>
        <taxon>Hippocastanoideae</taxon>
        <taxon>Acereae</taxon>
        <taxon>Acer</taxon>
    </lineage>
</organism>